<accession>H3KFC7</accession>
<evidence type="ECO:0000256" key="1">
    <source>
        <dbReference type="ARBA" id="ARBA00009437"/>
    </source>
</evidence>
<name>H3KFC7_9BURK</name>
<dbReference type="HOGENOM" id="CLU_039613_16_2_4"/>
<dbReference type="STRING" id="762967.HMPREF9440_01444"/>
<comment type="similarity">
    <text evidence="1">Belongs to the LysR transcriptional regulatory family.</text>
</comment>
<dbReference type="SUPFAM" id="SSF46785">
    <property type="entry name" value="Winged helix' DNA-binding domain"/>
    <property type="match status" value="1"/>
</dbReference>
<dbReference type="PANTHER" id="PTHR30537">
    <property type="entry name" value="HTH-TYPE TRANSCRIPTIONAL REGULATOR"/>
    <property type="match status" value="1"/>
</dbReference>
<dbReference type="Pfam" id="PF03466">
    <property type="entry name" value="LysR_substrate"/>
    <property type="match status" value="1"/>
</dbReference>
<evidence type="ECO:0000256" key="2">
    <source>
        <dbReference type="ARBA" id="ARBA00023015"/>
    </source>
</evidence>
<dbReference type="Pfam" id="PF00126">
    <property type="entry name" value="HTH_1"/>
    <property type="match status" value="1"/>
</dbReference>
<dbReference type="Gene3D" id="3.40.190.290">
    <property type="match status" value="1"/>
</dbReference>
<dbReference type="InterPro" id="IPR005119">
    <property type="entry name" value="LysR_subst-bd"/>
</dbReference>
<dbReference type="InterPro" id="IPR058163">
    <property type="entry name" value="LysR-type_TF_proteobact-type"/>
</dbReference>
<dbReference type="AlphaFoldDB" id="H3KFC7"/>
<feature type="domain" description="HTH lysR-type" evidence="5">
    <location>
        <begin position="5"/>
        <end position="62"/>
    </location>
</feature>
<dbReference type="GO" id="GO:0003700">
    <property type="term" value="F:DNA-binding transcription factor activity"/>
    <property type="evidence" value="ECO:0007669"/>
    <property type="project" value="InterPro"/>
</dbReference>
<dbReference type="Gene3D" id="1.10.10.10">
    <property type="entry name" value="Winged helix-like DNA-binding domain superfamily/Winged helix DNA-binding domain"/>
    <property type="match status" value="1"/>
</dbReference>
<evidence type="ECO:0000313" key="6">
    <source>
        <dbReference type="EMBL" id="EHY31184.1"/>
    </source>
</evidence>
<keyword evidence="4" id="KW-0804">Transcription</keyword>
<dbReference type="InterPro" id="IPR036390">
    <property type="entry name" value="WH_DNA-bd_sf"/>
</dbReference>
<dbReference type="SUPFAM" id="SSF53850">
    <property type="entry name" value="Periplasmic binding protein-like II"/>
    <property type="match status" value="1"/>
</dbReference>
<reference evidence="6 7" key="1">
    <citation type="submission" date="2011-11" db="EMBL/GenBank/DDBJ databases">
        <authorList>
            <person name="Weinstock G."/>
            <person name="Sodergren E."/>
            <person name="Clifton S."/>
            <person name="Fulton L."/>
            <person name="Fulton B."/>
            <person name="Courtney L."/>
            <person name="Fronick C."/>
            <person name="Harrison M."/>
            <person name="Strong C."/>
            <person name="Farmer C."/>
            <person name="Delahaunty K."/>
            <person name="Markovic C."/>
            <person name="Hall O."/>
            <person name="Minx P."/>
            <person name="Tomlinson C."/>
            <person name="Mitreva M."/>
            <person name="Hou S."/>
            <person name="Chen J."/>
            <person name="Wollam A."/>
            <person name="Pepin K.H."/>
            <person name="Johnson M."/>
            <person name="Bhonagiri V."/>
            <person name="Zhang X."/>
            <person name="Suruliraj S."/>
            <person name="Warren W."/>
            <person name="Chinwalla A."/>
            <person name="Mardis E.R."/>
            <person name="Wilson R.K."/>
        </authorList>
    </citation>
    <scope>NUCLEOTIDE SEQUENCE [LARGE SCALE GENOMIC DNA]</scope>
    <source>
        <strain evidence="6 7">YIT 11816</strain>
    </source>
</reference>
<keyword evidence="7" id="KW-1185">Reference proteome</keyword>
<dbReference type="EMBL" id="AFBQ01000208">
    <property type="protein sequence ID" value="EHY31184.1"/>
    <property type="molecule type" value="Genomic_DNA"/>
</dbReference>
<dbReference type="PROSITE" id="PS50931">
    <property type="entry name" value="HTH_LYSR"/>
    <property type="match status" value="1"/>
</dbReference>
<dbReference type="RefSeq" id="WP_008542396.1">
    <property type="nucleotide sequence ID" value="NZ_JH604967.1"/>
</dbReference>
<evidence type="ECO:0000256" key="3">
    <source>
        <dbReference type="ARBA" id="ARBA00023125"/>
    </source>
</evidence>
<dbReference type="GO" id="GO:0006351">
    <property type="term" value="P:DNA-templated transcription"/>
    <property type="evidence" value="ECO:0007669"/>
    <property type="project" value="TreeGrafter"/>
</dbReference>
<organism evidence="6 7">
    <name type="scientific">Sutterella parvirubra YIT 11816</name>
    <dbReference type="NCBI Taxonomy" id="762967"/>
    <lineage>
        <taxon>Bacteria</taxon>
        <taxon>Pseudomonadati</taxon>
        <taxon>Pseudomonadota</taxon>
        <taxon>Betaproteobacteria</taxon>
        <taxon>Burkholderiales</taxon>
        <taxon>Sutterellaceae</taxon>
        <taxon>Sutterella</taxon>
    </lineage>
</organism>
<gene>
    <name evidence="6" type="ORF">HMPREF9440_01444</name>
</gene>
<dbReference type="PANTHER" id="PTHR30537:SF72">
    <property type="entry name" value="LYSR FAMILY TRANSCRIPTIONAL REGULATOR"/>
    <property type="match status" value="1"/>
</dbReference>
<sequence>MSRTDDLAVWRIFCEVARSGGVHAACETLNCEPSTVSRALKAIEAEIGAPLFRRDGRNIRLTELGRRAQVKANELLDAHQTMLQDLRGDRNALSGTIRLAAHAGISSIEITPCLIEFRKVYPDITLELHDLSRLIPDIFLTPDGPQIDMTVGYGPDRPIEGLVSRHLGEMPFICCASPLYIRQHGEPHHPSECIEHTGILVNSPTRVATKELSRDGMSVPLHWKNSMTFKNLMAVRSAAALGAGIVPDLPLFHAVEALKSGQLVPVMNGWRCKSASCFIFATEEAYEKRRVRVLMDWLTEHERRSLAKLREDFPEFYG</sequence>
<dbReference type="PATRIC" id="fig|762967.3.peg.1134"/>
<dbReference type="InterPro" id="IPR036388">
    <property type="entry name" value="WH-like_DNA-bd_sf"/>
</dbReference>
<keyword evidence="3" id="KW-0238">DNA-binding</keyword>
<dbReference type="OrthoDB" id="9786526at2"/>
<evidence type="ECO:0000256" key="4">
    <source>
        <dbReference type="ARBA" id="ARBA00023163"/>
    </source>
</evidence>
<proteinExistence type="inferred from homology"/>
<dbReference type="GO" id="GO:0043565">
    <property type="term" value="F:sequence-specific DNA binding"/>
    <property type="evidence" value="ECO:0007669"/>
    <property type="project" value="TreeGrafter"/>
</dbReference>
<keyword evidence="2" id="KW-0805">Transcription regulation</keyword>
<protein>
    <submittedName>
        <fullName evidence="6">LysR substrate binding domain protein</fullName>
    </submittedName>
</protein>
<comment type="caution">
    <text evidence="6">The sequence shown here is derived from an EMBL/GenBank/DDBJ whole genome shotgun (WGS) entry which is preliminary data.</text>
</comment>
<dbReference type="Proteomes" id="UP000004956">
    <property type="component" value="Unassembled WGS sequence"/>
</dbReference>
<evidence type="ECO:0000313" key="7">
    <source>
        <dbReference type="Proteomes" id="UP000004956"/>
    </source>
</evidence>
<dbReference type="InterPro" id="IPR000847">
    <property type="entry name" value="LysR_HTH_N"/>
</dbReference>
<evidence type="ECO:0000259" key="5">
    <source>
        <dbReference type="PROSITE" id="PS50931"/>
    </source>
</evidence>